<evidence type="ECO:0008006" key="3">
    <source>
        <dbReference type="Google" id="ProtNLM"/>
    </source>
</evidence>
<reference evidence="1 2" key="1">
    <citation type="submission" date="2023-08" db="EMBL/GenBank/DDBJ databases">
        <title>Helicovermis profunda gen. nov., sp. nov., a novel mesophilic, fermentative bacterium within the Bacillota from a deep-sea hydrothermal vent chimney.</title>
        <authorList>
            <person name="Miyazaki U."/>
            <person name="Mizutani D."/>
            <person name="Hashimoto Y."/>
            <person name="Tame A."/>
            <person name="Sawayama S."/>
            <person name="Miyazaki J."/>
            <person name="Takai K."/>
            <person name="Nakagawa S."/>
        </authorList>
    </citation>
    <scope>NUCLEOTIDE SEQUENCE [LARGE SCALE GENOMIC DNA]</scope>
    <source>
        <strain evidence="1 2">S502</strain>
    </source>
</reference>
<dbReference type="Pfam" id="PF05119">
    <property type="entry name" value="Terminase_4"/>
    <property type="match status" value="1"/>
</dbReference>
<dbReference type="KEGG" id="hprf:HLPR_11360"/>
<accession>A0AAU9EUP5</accession>
<keyword evidence="2" id="KW-1185">Reference proteome</keyword>
<dbReference type="NCBIfam" id="TIGR01558">
    <property type="entry name" value="sm_term_P27"/>
    <property type="match status" value="1"/>
</dbReference>
<name>A0AAU9EUP5_9FIRM</name>
<protein>
    <recommendedName>
        <fullName evidence="3">Phage terminase small subunit P27 family</fullName>
    </recommendedName>
</protein>
<gene>
    <name evidence="1" type="ORF">HLPR_11360</name>
</gene>
<dbReference type="AlphaFoldDB" id="A0AAU9EUP5"/>
<evidence type="ECO:0000313" key="2">
    <source>
        <dbReference type="Proteomes" id="UP001321786"/>
    </source>
</evidence>
<dbReference type="RefSeq" id="WP_338537110.1">
    <property type="nucleotide sequence ID" value="NZ_AP028654.1"/>
</dbReference>
<organism evidence="1 2">
    <name type="scientific">Helicovermis profundi</name>
    <dbReference type="NCBI Taxonomy" id="3065157"/>
    <lineage>
        <taxon>Bacteria</taxon>
        <taxon>Bacillati</taxon>
        <taxon>Bacillota</taxon>
        <taxon>Clostridia</taxon>
        <taxon>Helicovermis</taxon>
    </lineage>
</organism>
<dbReference type="Proteomes" id="UP001321786">
    <property type="component" value="Chromosome"/>
</dbReference>
<evidence type="ECO:0000313" key="1">
    <source>
        <dbReference type="EMBL" id="BEP28805.1"/>
    </source>
</evidence>
<dbReference type="EMBL" id="AP028654">
    <property type="protein sequence ID" value="BEP28805.1"/>
    <property type="molecule type" value="Genomic_DNA"/>
</dbReference>
<sequence length="163" mass="18349">MSIESIIAAGNKAHLTKAEIKNRKKQEEELNKLKSDKIKAPSWLGKDAKNIFKKIVKELDVIGLLCNVDVHGLTVLSDSIEKFKFCTIALHGEDLSIEYTNKAGFANMIENPMVKTQLKYAEMIKKYSADFGLSPVARLKIVQQSMPDIDDDELEFEGMFNNV</sequence>
<proteinExistence type="predicted"/>
<dbReference type="InterPro" id="IPR006448">
    <property type="entry name" value="Phage_term_ssu_P27"/>
</dbReference>